<reference evidence="1 2" key="1">
    <citation type="journal article" date="2019" name="Int. J. Syst. Evol. Microbiol.">
        <title>The Global Catalogue of Microorganisms (GCM) 10K type strain sequencing project: providing services to taxonomists for standard genome sequencing and annotation.</title>
        <authorList>
            <consortium name="The Broad Institute Genomics Platform"/>
            <consortium name="The Broad Institute Genome Sequencing Center for Infectious Disease"/>
            <person name="Wu L."/>
            <person name="Ma J."/>
        </authorList>
    </citation>
    <scope>NUCLEOTIDE SEQUENCE [LARGE SCALE GENOMIC DNA]</scope>
    <source>
        <strain evidence="1 2">JCM 12762</strain>
    </source>
</reference>
<dbReference type="Proteomes" id="UP001500943">
    <property type="component" value="Unassembled WGS sequence"/>
</dbReference>
<evidence type="ECO:0008006" key="3">
    <source>
        <dbReference type="Google" id="ProtNLM"/>
    </source>
</evidence>
<dbReference type="EMBL" id="BAAAKW010000019">
    <property type="protein sequence ID" value="GAA1213395.1"/>
    <property type="molecule type" value="Genomic_DNA"/>
</dbReference>
<accession>A0ABN1VIW8</accession>
<evidence type="ECO:0000313" key="1">
    <source>
        <dbReference type="EMBL" id="GAA1213395.1"/>
    </source>
</evidence>
<organism evidence="1 2">
    <name type="scientific">Rhodoglobus aureus</name>
    <dbReference type="NCBI Taxonomy" id="191497"/>
    <lineage>
        <taxon>Bacteria</taxon>
        <taxon>Bacillati</taxon>
        <taxon>Actinomycetota</taxon>
        <taxon>Actinomycetes</taxon>
        <taxon>Micrococcales</taxon>
        <taxon>Microbacteriaceae</taxon>
        <taxon>Rhodoglobus</taxon>
    </lineage>
</organism>
<comment type="caution">
    <text evidence="1">The sequence shown here is derived from an EMBL/GenBank/DDBJ whole genome shotgun (WGS) entry which is preliminary data.</text>
</comment>
<sequence length="50" mass="5566">MERALITPHVAGLSRRFPDRLTELVVSNIGAARAGGKYINQVDLRTRAFK</sequence>
<protein>
    <recommendedName>
        <fullName evidence="3">D-isomer specific 2-hydroxyacid dehydrogenase NAD-binding domain-containing protein</fullName>
    </recommendedName>
</protein>
<gene>
    <name evidence="1" type="ORF">GCM10009655_10800</name>
</gene>
<name>A0ABN1VIW8_9MICO</name>
<evidence type="ECO:0000313" key="2">
    <source>
        <dbReference type="Proteomes" id="UP001500943"/>
    </source>
</evidence>
<keyword evidence="2" id="KW-1185">Reference proteome</keyword>
<dbReference type="RefSeq" id="WP_343923901.1">
    <property type="nucleotide sequence ID" value="NZ_BAAAKW010000019.1"/>
</dbReference>
<proteinExistence type="predicted"/>